<feature type="region of interest" description="Disordered" evidence="3">
    <location>
        <begin position="1303"/>
        <end position="1325"/>
    </location>
</feature>
<feature type="compositionally biased region" description="Polar residues" evidence="3">
    <location>
        <begin position="709"/>
        <end position="720"/>
    </location>
</feature>
<name>A0AAD3E0M1_9CHLO</name>
<protein>
    <recommendedName>
        <fullName evidence="4">Protein kinase domain-containing protein</fullName>
    </recommendedName>
</protein>
<keyword evidence="2" id="KW-0067">ATP-binding</keyword>
<evidence type="ECO:0000313" key="6">
    <source>
        <dbReference type="Proteomes" id="UP001054857"/>
    </source>
</evidence>
<proteinExistence type="predicted"/>
<evidence type="ECO:0000259" key="4">
    <source>
        <dbReference type="PROSITE" id="PS50011"/>
    </source>
</evidence>
<feature type="region of interest" description="Disordered" evidence="3">
    <location>
        <begin position="674"/>
        <end position="720"/>
    </location>
</feature>
<feature type="compositionally biased region" description="Polar residues" evidence="3">
    <location>
        <begin position="461"/>
        <end position="471"/>
    </location>
</feature>
<organism evidence="5 6">
    <name type="scientific">Astrephomene gubernaculifera</name>
    <dbReference type="NCBI Taxonomy" id="47775"/>
    <lineage>
        <taxon>Eukaryota</taxon>
        <taxon>Viridiplantae</taxon>
        <taxon>Chlorophyta</taxon>
        <taxon>core chlorophytes</taxon>
        <taxon>Chlorophyceae</taxon>
        <taxon>CS clade</taxon>
        <taxon>Chlamydomonadales</taxon>
        <taxon>Astrephomenaceae</taxon>
        <taxon>Astrephomene</taxon>
    </lineage>
</organism>
<keyword evidence="6" id="KW-1185">Reference proteome</keyword>
<evidence type="ECO:0000256" key="3">
    <source>
        <dbReference type="SAM" id="MobiDB-lite"/>
    </source>
</evidence>
<feature type="region of interest" description="Disordered" evidence="3">
    <location>
        <begin position="1054"/>
        <end position="1082"/>
    </location>
</feature>
<evidence type="ECO:0000313" key="5">
    <source>
        <dbReference type="EMBL" id="GFR51505.1"/>
    </source>
</evidence>
<dbReference type="InterPro" id="IPR050117">
    <property type="entry name" value="MAPK"/>
</dbReference>
<reference evidence="5 6" key="1">
    <citation type="journal article" date="2021" name="Sci. Rep.">
        <title>Genome sequencing of the multicellular alga Astrephomene provides insights into convergent evolution of germ-soma differentiation.</title>
        <authorList>
            <person name="Yamashita S."/>
            <person name="Yamamoto K."/>
            <person name="Matsuzaki R."/>
            <person name="Suzuki S."/>
            <person name="Yamaguchi H."/>
            <person name="Hirooka S."/>
            <person name="Minakuchi Y."/>
            <person name="Miyagishima S."/>
            <person name="Kawachi M."/>
            <person name="Toyoda A."/>
            <person name="Nozaki H."/>
        </authorList>
    </citation>
    <scope>NUCLEOTIDE SEQUENCE [LARGE SCALE GENOMIC DNA]</scope>
    <source>
        <strain evidence="5 6">NIES-4017</strain>
    </source>
</reference>
<dbReference type="InterPro" id="IPR000719">
    <property type="entry name" value="Prot_kinase_dom"/>
</dbReference>
<feature type="compositionally biased region" description="Low complexity" evidence="3">
    <location>
        <begin position="997"/>
        <end position="1011"/>
    </location>
</feature>
<feature type="region of interest" description="Disordered" evidence="3">
    <location>
        <begin position="445"/>
        <end position="524"/>
    </location>
</feature>
<gene>
    <name evidence="5" type="ORF">Agub_g13920</name>
</gene>
<feature type="region of interest" description="Disordered" evidence="3">
    <location>
        <begin position="797"/>
        <end position="979"/>
    </location>
</feature>
<feature type="compositionally biased region" description="Gly residues" evidence="3">
    <location>
        <begin position="866"/>
        <end position="879"/>
    </location>
</feature>
<feature type="compositionally biased region" description="Low complexity" evidence="3">
    <location>
        <begin position="745"/>
        <end position="759"/>
    </location>
</feature>
<feature type="region of interest" description="Disordered" evidence="3">
    <location>
        <begin position="740"/>
        <end position="764"/>
    </location>
</feature>
<dbReference type="InterPro" id="IPR011009">
    <property type="entry name" value="Kinase-like_dom_sf"/>
</dbReference>
<comment type="caution">
    <text evidence="5">The sequence shown here is derived from an EMBL/GenBank/DDBJ whole genome shotgun (WGS) entry which is preliminary data.</text>
</comment>
<feature type="compositionally biased region" description="Gly residues" evidence="3">
    <location>
        <begin position="1176"/>
        <end position="1186"/>
    </location>
</feature>
<dbReference type="Proteomes" id="UP001054857">
    <property type="component" value="Unassembled WGS sequence"/>
</dbReference>
<accession>A0AAD3E0M1</accession>
<dbReference type="EMBL" id="BMAR01000051">
    <property type="protein sequence ID" value="GFR51505.1"/>
    <property type="molecule type" value="Genomic_DNA"/>
</dbReference>
<feature type="compositionally biased region" description="Gly residues" evidence="3">
    <location>
        <begin position="797"/>
        <end position="808"/>
    </location>
</feature>
<dbReference type="Pfam" id="PF00069">
    <property type="entry name" value="Pkinase"/>
    <property type="match status" value="1"/>
</dbReference>
<feature type="region of interest" description="Disordered" evidence="3">
    <location>
        <begin position="1108"/>
        <end position="1146"/>
    </location>
</feature>
<dbReference type="GO" id="GO:0004672">
    <property type="term" value="F:protein kinase activity"/>
    <property type="evidence" value="ECO:0007669"/>
    <property type="project" value="InterPro"/>
</dbReference>
<dbReference type="GO" id="GO:0005524">
    <property type="term" value="F:ATP binding"/>
    <property type="evidence" value="ECO:0007669"/>
    <property type="project" value="UniProtKB-KW"/>
</dbReference>
<dbReference type="SMART" id="SM00220">
    <property type="entry name" value="S_TKc"/>
    <property type="match status" value="1"/>
</dbReference>
<keyword evidence="1" id="KW-0547">Nucleotide-binding</keyword>
<feature type="compositionally biased region" description="Basic residues" evidence="3">
    <location>
        <begin position="1316"/>
        <end position="1325"/>
    </location>
</feature>
<sequence>MGGAAKTATSLLDEEPLGLKPEALKLLAWSICCLVRKWHTEYGEPHGALEPATILLAADGSPHSLSHARYHAHHVSGPNFASSDDASASALRAFPSHSLGPNSSSPDAHGNRTYACGLFEEDYDTGVSGSGSGSSTDAANGWCLAPEQLLGKHWEGTVGTAVDVFSIGCLVAELATGQPLFPGASPAEQLRRMTRLLGPLAFVGTAKPAAAAPSSPSIATAMGPHEAQTDAAFDDNTDDGGGGGGALEDARRRRVLRQWLRMRLTSVGGVVGETLVRKGCRAVTVEDTTAKKTATEVSVVELPDGNTAAEVEEEEAEQLLGLLESCLQVDPSRRPSMEELMRLPYFAAVAVRQGREEEGDVGTLVGGGDDGGKDGAVDALAAAKAAAAAAAVGDVTPVGDEDDRNGATSANAALQCPLTPCPSLKTSEASLCTAAAAAAVAAADGGTTGSLDSGSGGSTPPADTSAGTSESPHQQQQPLNVHPQLPPPQQPQQQCQQSAASDSFTSPRVAGGSGRKSTRREPSRLRLTVTWAGAEEEKEREQEEEVERGVERRPLEDGRAGTAVGARTRNWGAPEAWSGAEEVKEVKGGEGVQAIEPSPWGRAAAAAAMAEEEAKPCVHGIVLPPGCAVDRSSCEGSISFDVGPILGPRASASSAAAAALPTAAGLSLRRQLTSPPTCLSAAPPSPTPPAQSQSYPRSIRRISSPPRSVSLQGTSWQSEQLQAQQDACSCADGAEVGVADRDRVSSTPPMQPTQPQSRSGTRPPRRVISESLLAPPAGVTPALRAAIPEDRVVSDSGGVGAGGAGGAGALAQRGVTSLTATRPARERSWPACREDPPGDNFLQQRGRSAGDSSRHLQARDSSKGVTDGGEGGRAAGGGLDPAAAHVAGRRSVSLSPQRLQQQQQQCPWGSGGRQSQRSRYSCGGDVGGSSTASSFPECPEGIDLGEDARGSEGGRCLQCSGSAGGPDRVPQAAGSPRSALPRLLNALQRELISKLQATHAPPSRAPSHPSTVASAAGCGPLSGTVAAAAAACGLDSSKRKSSGGSRALPLPMLQQQQQQLQPHQEQQQQGPRNRQEQQQQQQQLTVLPDVQCEDHDCGWGSVLVSSPRGSGLRAGTGPVVKAPSPPSAAAEKLNVEQPGSPRSDQQAVRAHILPVVDPVSNWSREADPDAFTGMGPSSGAGGGGGDKQARQQQHPRGVSQPLPLLSQQLHPRRRSTLETGAWVRSRKSPQEPDMQRDACLVTHSEVPFKHLKTLSRHRPSPLLLAHADADGGGSGEPDVAVSAPVGSPGAIWRLAAATAAAAAATAGARNPPWSRGKSRERLRRY</sequence>
<feature type="compositionally biased region" description="Basic and acidic residues" evidence="3">
    <location>
        <begin position="852"/>
        <end position="862"/>
    </location>
</feature>
<dbReference type="PROSITE" id="PS50011">
    <property type="entry name" value="PROTEIN_KINASE_DOM"/>
    <property type="match status" value="1"/>
</dbReference>
<feature type="domain" description="Protein kinase" evidence="4">
    <location>
        <begin position="1"/>
        <end position="346"/>
    </location>
</feature>
<feature type="non-terminal residue" evidence="5">
    <location>
        <position position="1"/>
    </location>
</feature>
<dbReference type="Gene3D" id="1.10.510.10">
    <property type="entry name" value="Transferase(Phosphotransferase) domain 1"/>
    <property type="match status" value="1"/>
</dbReference>
<evidence type="ECO:0000256" key="1">
    <source>
        <dbReference type="ARBA" id="ARBA00022741"/>
    </source>
</evidence>
<feature type="compositionally biased region" description="Low complexity" evidence="3">
    <location>
        <begin position="1199"/>
        <end position="1209"/>
    </location>
</feature>
<evidence type="ECO:0000256" key="2">
    <source>
        <dbReference type="ARBA" id="ARBA00022840"/>
    </source>
</evidence>
<feature type="region of interest" description="Disordered" evidence="3">
    <location>
        <begin position="1159"/>
        <end position="1235"/>
    </location>
</feature>
<feature type="region of interest" description="Disordered" evidence="3">
    <location>
        <begin position="229"/>
        <end position="248"/>
    </location>
</feature>
<feature type="compositionally biased region" description="Low complexity" evidence="3">
    <location>
        <begin position="690"/>
        <end position="708"/>
    </location>
</feature>
<feature type="region of interest" description="Disordered" evidence="3">
    <location>
        <begin position="996"/>
        <end position="1015"/>
    </location>
</feature>
<feature type="compositionally biased region" description="Basic and acidic residues" evidence="3">
    <location>
        <begin position="823"/>
        <end position="836"/>
    </location>
</feature>
<feature type="compositionally biased region" description="Low complexity" evidence="3">
    <location>
        <begin position="1118"/>
        <end position="1130"/>
    </location>
</feature>
<dbReference type="PANTHER" id="PTHR24055">
    <property type="entry name" value="MITOGEN-ACTIVATED PROTEIN KINASE"/>
    <property type="match status" value="1"/>
</dbReference>
<feature type="compositionally biased region" description="Low complexity" evidence="3">
    <location>
        <begin position="472"/>
        <end position="483"/>
    </location>
</feature>
<dbReference type="SUPFAM" id="SSF56112">
    <property type="entry name" value="Protein kinase-like (PK-like)"/>
    <property type="match status" value="1"/>
</dbReference>